<reference evidence="2 3" key="1">
    <citation type="submission" date="2019-06" db="EMBL/GenBank/DDBJ databases">
        <title>Draft genome sequence of the filamentous fungus Phialemoniopsis curvata isolated from diesel fuel.</title>
        <authorList>
            <person name="Varaljay V.A."/>
            <person name="Lyon W.J."/>
            <person name="Crouch A.L."/>
            <person name="Drake C.E."/>
            <person name="Hollomon J.M."/>
            <person name="Nadeau L.J."/>
            <person name="Nunn H.S."/>
            <person name="Stevenson B.S."/>
            <person name="Bojanowski C.L."/>
            <person name="Crookes-Goodson W.J."/>
        </authorList>
    </citation>
    <scope>NUCLEOTIDE SEQUENCE [LARGE SCALE GENOMIC DNA]</scope>
    <source>
        <strain evidence="2 3">D216</strain>
    </source>
</reference>
<proteinExistence type="predicted"/>
<feature type="region of interest" description="Disordered" evidence="1">
    <location>
        <begin position="58"/>
        <end position="137"/>
    </location>
</feature>
<dbReference type="RefSeq" id="XP_030991493.1">
    <property type="nucleotide sequence ID" value="XM_031143886.1"/>
</dbReference>
<dbReference type="InParanoid" id="A0A507AJX5"/>
<keyword evidence="3" id="KW-1185">Reference proteome</keyword>
<dbReference type="EMBL" id="SKBQ01000062">
    <property type="protein sequence ID" value="TPX09782.1"/>
    <property type="molecule type" value="Genomic_DNA"/>
</dbReference>
<evidence type="ECO:0000313" key="3">
    <source>
        <dbReference type="Proteomes" id="UP000319257"/>
    </source>
</evidence>
<accession>A0A507AJX5</accession>
<dbReference type="Proteomes" id="UP000319257">
    <property type="component" value="Unassembled WGS sequence"/>
</dbReference>
<dbReference type="GeneID" id="41976420"/>
<evidence type="ECO:0000313" key="2">
    <source>
        <dbReference type="EMBL" id="TPX09782.1"/>
    </source>
</evidence>
<gene>
    <name evidence="2" type="ORF">E0L32_008973</name>
</gene>
<organism evidence="2 3">
    <name type="scientific">Thyridium curvatum</name>
    <dbReference type="NCBI Taxonomy" id="1093900"/>
    <lineage>
        <taxon>Eukaryota</taxon>
        <taxon>Fungi</taxon>
        <taxon>Dikarya</taxon>
        <taxon>Ascomycota</taxon>
        <taxon>Pezizomycotina</taxon>
        <taxon>Sordariomycetes</taxon>
        <taxon>Sordariomycetidae</taxon>
        <taxon>Thyridiales</taxon>
        <taxon>Thyridiaceae</taxon>
        <taxon>Thyridium</taxon>
    </lineage>
</organism>
<sequence>MCNKVFYQYSCGHSTVTVYECNRHSADDADRTCKHNSWHMTPLEEICYVCDMPGPPSPRSPSSRMSFSSSSSSSSSFLRVSPPRPSSSSPSSSPPSLSRLRLGSETSSETVLVRRPKQPLDADADADADFPPPTSIFSTERLTRSEEVCAAYEDFRTVVRGEELVDVVPLRTRKLVNARADPPPGQIARLFDMLSRAPQLVPGNT</sequence>
<name>A0A507AJX5_9PEZI</name>
<feature type="compositionally biased region" description="Low complexity" evidence="1">
    <location>
        <begin position="60"/>
        <end position="104"/>
    </location>
</feature>
<dbReference type="AlphaFoldDB" id="A0A507AJX5"/>
<comment type="caution">
    <text evidence="2">The sequence shown here is derived from an EMBL/GenBank/DDBJ whole genome shotgun (WGS) entry which is preliminary data.</text>
</comment>
<evidence type="ECO:0000256" key="1">
    <source>
        <dbReference type="SAM" id="MobiDB-lite"/>
    </source>
</evidence>
<protein>
    <submittedName>
        <fullName evidence="2">Uncharacterized protein</fullName>
    </submittedName>
</protein>